<protein>
    <submittedName>
        <fullName evidence="2">NB-ARC domain-containing protein</fullName>
    </submittedName>
</protein>
<sequence>MVGVGKTALARSIFDEEEVKQRVALCSSPAIERQKISDLLDDVREEGEYYGKLESCLRNGHGFPTGHGGAVIVTSRKEESVTKMVEKENLHLHRLVPISDSESCWPIYQNMALADVIKTQDTSSSDTPKEVKDELKNKCGGLPLAARIMGDGPKETLTPSKDGQKNQASVISEDGPNPKEESTASKDVVSSEDPEEESAVSKDGSSQASTASTKPDLQPESNQNQA</sequence>
<dbReference type="GO" id="GO:0043531">
    <property type="term" value="F:ADP binding"/>
    <property type="evidence" value="ECO:0007669"/>
    <property type="project" value="InterPro"/>
</dbReference>
<feature type="compositionally biased region" description="Polar residues" evidence="1">
    <location>
        <begin position="203"/>
        <end position="226"/>
    </location>
</feature>
<keyword evidence="3" id="KW-1185">Reference proteome</keyword>
<comment type="caution">
    <text evidence="2">The sequence shown here is derived from an EMBL/GenBank/DDBJ whole genome shotgun (WGS) entry which is preliminary data.</text>
</comment>
<organism evidence="2 3">
    <name type="scientific">Corchorus olitorius</name>
    <dbReference type="NCBI Taxonomy" id="93759"/>
    <lineage>
        <taxon>Eukaryota</taxon>
        <taxon>Viridiplantae</taxon>
        <taxon>Streptophyta</taxon>
        <taxon>Embryophyta</taxon>
        <taxon>Tracheophyta</taxon>
        <taxon>Spermatophyta</taxon>
        <taxon>Magnoliopsida</taxon>
        <taxon>eudicotyledons</taxon>
        <taxon>Gunneridae</taxon>
        <taxon>Pentapetalae</taxon>
        <taxon>rosids</taxon>
        <taxon>malvids</taxon>
        <taxon>Malvales</taxon>
        <taxon>Malvaceae</taxon>
        <taxon>Grewioideae</taxon>
        <taxon>Apeibeae</taxon>
        <taxon>Corchorus</taxon>
    </lineage>
</organism>
<dbReference type="InterPro" id="IPR027417">
    <property type="entry name" value="P-loop_NTPase"/>
</dbReference>
<dbReference type="AlphaFoldDB" id="A0A1R3JF86"/>
<accession>A0A1R3JF86</accession>
<dbReference type="OrthoDB" id="1900634at2759"/>
<dbReference type="SUPFAM" id="SSF52540">
    <property type="entry name" value="P-loop containing nucleoside triphosphate hydrolases"/>
    <property type="match status" value="1"/>
</dbReference>
<evidence type="ECO:0000256" key="1">
    <source>
        <dbReference type="SAM" id="MobiDB-lite"/>
    </source>
</evidence>
<dbReference type="Proteomes" id="UP000187203">
    <property type="component" value="Unassembled WGS sequence"/>
</dbReference>
<evidence type="ECO:0000313" key="2">
    <source>
        <dbReference type="EMBL" id="OMO93476.1"/>
    </source>
</evidence>
<proteinExistence type="predicted"/>
<gene>
    <name evidence="2" type="ORF">COLO4_16909</name>
</gene>
<reference evidence="3" key="1">
    <citation type="submission" date="2013-09" db="EMBL/GenBank/DDBJ databases">
        <title>Corchorus olitorius genome sequencing.</title>
        <authorList>
            <person name="Alam M."/>
            <person name="Haque M.S."/>
            <person name="Islam M.S."/>
            <person name="Emdad E.M."/>
            <person name="Islam M.M."/>
            <person name="Ahmed B."/>
            <person name="Halim A."/>
            <person name="Hossen Q.M.M."/>
            <person name="Hossain M.Z."/>
            <person name="Ahmed R."/>
            <person name="Khan M.M."/>
            <person name="Islam R."/>
            <person name="Rashid M.M."/>
            <person name="Khan S.A."/>
            <person name="Rahman M.S."/>
            <person name="Alam M."/>
            <person name="Yahiya A.S."/>
            <person name="Khan M.S."/>
            <person name="Azam M.S."/>
            <person name="Haque T."/>
            <person name="Lashkar M.Z.H."/>
            <person name="Akhand A.I."/>
            <person name="Morshed G."/>
            <person name="Roy S."/>
            <person name="Uddin K.S."/>
            <person name="Rabeya T."/>
            <person name="Hossain A.S."/>
            <person name="Chowdhury A."/>
            <person name="Snigdha A.R."/>
            <person name="Mortoza M.S."/>
            <person name="Matin S.A."/>
            <person name="Hoque S.M.E."/>
            <person name="Islam M.K."/>
            <person name="Roy D.K."/>
            <person name="Haider R."/>
            <person name="Moosa M.M."/>
            <person name="Elias S.M."/>
            <person name="Hasan A.M."/>
            <person name="Jahan S."/>
            <person name="Shafiuddin M."/>
            <person name="Mahmood N."/>
            <person name="Shommy N.S."/>
        </authorList>
    </citation>
    <scope>NUCLEOTIDE SEQUENCE [LARGE SCALE GENOMIC DNA]</scope>
    <source>
        <strain evidence="3">cv. O-4</strain>
    </source>
</reference>
<feature type="compositionally biased region" description="Polar residues" evidence="1">
    <location>
        <begin position="157"/>
        <end position="170"/>
    </location>
</feature>
<feature type="region of interest" description="Disordered" evidence="1">
    <location>
        <begin position="119"/>
        <end position="226"/>
    </location>
</feature>
<evidence type="ECO:0000313" key="3">
    <source>
        <dbReference type="Proteomes" id="UP000187203"/>
    </source>
</evidence>
<name>A0A1R3JF86_9ROSI</name>
<feature type="compositionally biased region" description="Basic and acidic residues" evidence="1">
    <location>
        <begin position="127"/>
        <end position="137"/>
    </location>
</feature>
<dbReference type="EMBL" id="AWUE01016262">
    <property type="protein sequence ID" value="OMO93476.1"/>
    <property type="molecule type" value="Genomic_DNA"/>
</dbReference>
<dbReference type="STRING" id="93759.A0A1R3JF86"/>